<evidence type="ECO:0000313" key="3">
    <source>
        <dbReference type="Proteomes" id="UP000044602"/>
    </source>
</evidence>
<proteinExistence type="predicted"/>
<feature type="non-terminal residue" evidence="2">
    <location>
        <position position="1"/>
    </location>
</feature>
<evidence type="ECO:0000313" key="2">
    <source>
        <dbReference type="EMBL" id="CRK35276.1"/>
    </source>
</evidence>
<gene>
    <name evidence="2" type="ORF">BN1708_019757</name>
</gene>
<protein>
    <submittedName>
        <fullName evidence="2">Uncharacterized protein</fullName>
    </submittedName>
</protein>
<keyword evidence="3" id="KW-1185">Reference proteome</keyword>
<dbReference type="Proteomes" id="UP000044602">
    <property type="component" value="Unassembled WGS sequence"/>
</dbReference>
<feature type="non-terminal residue" evidence="2">
    <location>
        <position position="115"/>
    </location>
</feature>
<dbReference type="AlphaFoldDB" id="A0A0G4MM43"/>
<reference evidence="2 3" key="1">
    <citation type="submission" date="2015-05" db="EMBL/GenBank/DDBJ databases">
        <authorList>
            <person name="Wang D.B."/>
            <person name="Wang M."/>
        </authorList>
    </citation>
    <scope>NUCLEOTIDE SEQUENCE [LARGE SCALE GENOMIC DNA]</scope>
    <source>
        <strain evidence="2">VL1</strain>
    </source>
</reference>
<sequence>RHQALPHLHPRAPRRPDEQAAQAQDGRLQAAQARLPAQGRQEPARQRPRLGRGARVGVRRQPARLSAHAHQERRLVGVEPHLCRRRRAPALRHGRVELYPHARPQGAGDKVCAAR</sequence>
<organism evidence="2 3">
    <name type="scientific">Verticillium longisporum</name>
    <name type="common">Verticillium dahliae var. longisporum</name>
    <dbReference type="NCBI Taxonomy" id="100787"/>
    <lineage>
        <taxon>Eukaryota</taxon>
        <taxon>Fungi</taxon>
        <taxon>Dikarya</taxon>
        <taxon>Ascomycota</taxon>
        <taxon>Pezizomycotina</taxon>
        <taxon>Sordariomycetes</taxon>
        <taxon>Hypocreomycetidae</taxon>
        <taxon>Glomerellales</taxon>
        <taxon>Plectosphaerellaceae</taxon>
        <taxon>Verticillium</taxon>
    </lineage>
</organism>
<feature type="compositionally biased region" description="Low complexity" evidence="1">
    <location>
        <begin position="26"/>
        <end position="41"/>
    </location>
</feature>
<feature type="compositionally biased region" description="Basic residues" evidence="1">
    <location>
        <begin position="46"/>
        <end position="62"/>
    </location>
</feature>
<feature type="compositionally biased region" description="Basic residues" evidence="1">
    <location>
        <begin position="1"/>
        <end position="13"/>
    </location>
</feature>
<name>A0A0G4MM43_VERLO</name>
<feature type="region of interest" description="Disordered" evidence="1">
    <location>
        <begin position="1"/>
        <end position="71"/>
    </location>
</feature>
<accession>A0A0G4MM43</accession>
<dbReference type="EMBL" id="CVQH01023504">
    <property type="protein sequence ID" value="CRK35276.1"/>
    <property type="molecule type" value="Genomic_DNA"/>
</dbReference>
<evidence type="ECO:0000256" key="1">
    <source>
        <dbReference type="SAM" id="MobiDB-lite"/>
    </source>
</evidence>